<protein>
    <recommendedName>
        <fullName evidence="9">Major facilitator superfamily (MFS) profile domain-containing protein</fullName>
    </recommendedName>
</protein>
<dbReference type="SUPFAM" id="SSF103473">
    <property type="entry name" value="MFS general substrate transporter"/>
    <property type="match status" value="1"/>
</dbReference>
<dbReference type="NCBIfam" id="TIGR00879">
    <property type="entry name" value="SP"/>
    <property type="match status" value="1"/>
</dbReference>
<evidence type="ECO:0000259" key="9">
    <source>
        <dbReference type="PROSITE" id="PS50850"/>
    </source>
</evidence>
<dbReference type="EMBL" id="BLKM01000158">
    <property type="protein sequence ID" value="GFG29604.1"/>
    <property type="molecule type" value="Genomic_DNA"/>
</dbReference>
<feature type="transmembrane region" description="Helical" evidence="8">
    <location>
        <begin position="121"/>
        <end position="142"/>
    </location>
</feature>
<evidence type="ECO:0000313" key="11">
    <source>
        <dbReference type="Proteomes" id="UP000502823"/>
    </source>
</evidence>
<evidence type="ECO:0000256" key="6">
    <source>
        <dbReference type="ARBA" id="ARBA00023136"/>
    </source>
</evidence>
<dbReference type="InterPro" id="IPR036259">
    <property type="entry name" value="MFS_trans_sf"/>
</dbReference>
<dbReference type="PANTHER" id="PTHR23503">
    <property type="entry name" value="SOLUTE CARRIER FAMILY 2"/>
    <property type="match status" value="1"/>
</dbReference>
<feature type="transmembrane region" description="Helical" evidence="8">
    <location>
        <begin position="408"/>
        <end position="428"/>
    </location>
</feature>
<feature type="transmembrane region" description="Helical" evidence="8">
    <location>
        <begin position="154"/>
        <end position="172"/>
    </location>
</feature>
<dbReference type="GO" id="GO:1990539">
    <property type="term" value="P:fructose import across plasma membrane"/>
    <property type="evidence" value="ECO:0007669"/>
    <property type="project" value="UniProtKB-ARBA"/>
</dbReference>
<evidence type="ECO:0000256" key="3">
    <source>
        <dbReference type="ARBA" id="ARBA00022475"/>
    </source>
</evidence>
<keyword evidence="3" id="KW-1003">Cell membrane</keyword>
<keyword evidence="2 7" id="KW-0813">Transport</keyword>
<evidence type="ECO:0000256" key="5">
    <source>
        <dbReference type="ARBA" id="ARBA00022989"/>
    </source>
</evidence>
<dbReference type="FunCoup" id="A0A6L2PB22">
    <property type="interactions" value="95"/>
</dbReference>
<dbReference type="InterPro" id="IPR020846">
    <property type="entry name" value="MFS_dom"/>
</dbReference>
<feature type="transmembrane region" description="Helical" evidence="8">
    <location>
        <begin position="342"/>
        <end position="364"/>
    </location>
</feature>
<dbReference type="InterPro" id="IPR005829">
    <property type="entry name" value="Sugar_transporter_CS"/>
</dbReference>
<keyword evidence="6 8" id="KW-0472">Membrane</keyword>
<keyword evidence="11" id="KW-1185">Reference proteome</keyword>
<dbReference type="GO" id="GO:0005353">
    <property type="term" value="F:fructose transmembrane transporter activity"/>
    <property type="evidence" value="ECO:0007669"/>
    <property type="project" value="UniProtKB-ARBA"/>
</dbReference>
<dbReference type="PROSITE" id="PS00217">
    <property type="entry name" value="SUGAR_TRANSPORT_2"/>
    <property type="match status" value="1"/>
</dbReference>
<dbReference type="PROSITE" id="PS50850">
    <property type="entry name" value="MFS"/>
    <property type="match status" value="1"/>
</dbReference>
<keyword evidence="4 8" id="KW-0812">Transmembrane</keyword>
<evidence type="ECO:0000256" key="8">
    <source>
        <dbReference type="SAM" id="Phobius"/>
    </source>
</evidence>
<evidence type="ECO:0000256" key="1">
    <source>
        <dbReference type="ARBA" id="ARBA00004651"/>
    </source>
</evidence>
<dbReference type="Pfam" id="PF00083">
    <property type="entry name" value="Sugar_tr"/>
    <property type="match status" value="1"/>
</dbReference>
<feature type="transmembrane region" description="Helical" evidence="8">
    <location>
        <begin position="61"/>
        <end position="85"/>
    </location>
</feature>
<feature type="non-terminal residue" evidence="10">
    <location>
        <position position="1"/>
    </location>
</feature>
<organism evidence="10 11">
    <name type="scientific">Coptotermes formosanus</name>
    <name type="common">Formosan subterranean termite</name>
    <dbReference type="NCBI Taxonomy" id="36987"/>
    <lineage>
        <taxon>Eukaryota</taxon>
        <taxon>Metazoa</taxon>
        <taxon>Ecdysozoa</taxon>
        <taxon>Arthropoda</taxon>
        <taxon>Hexapoda</taxon>
        <taxon>Insecta</taxon>
        <taxon>Pterygota</taxon>
        <taxon>Neoptera</taxon>
        <taxon>Polyneoptera</taxon>
        <taxon>Dictyoptera</taxon>
        <taxon>Blattodea</taxon>
        <taxon>Blattoidea</taxon>
        <taxon>Termitoidae</taxon>
        <taxon>Rhinotermitidae</taxon>
        <taxon>Coptotermes</taxon>
    </lineage>
</organism>
<name>A0A6L2PB22_COPFO</name>
<dbReference type="Proteomes" id="UP000502823">
    <property type="component" value="Unassembled WGS sequence"/>
</dbReference>
<accession>A0A6L2PB22</accession>
<feature type="transmembrane region" description="Helical" evidence="8">
    <location>
        <begin position="370"/>
        <end position="396"/>
    </location>
</feature>
<comment type="similarity">
    <text evidence="7">Belongs to the major facilitator superfamily. Sugar transporter (TC 2.A.1.1) family.</text>
</comment>
<dbReference type="Gene3D" id="1.20.1250.20">
    <property type="entry name" value="MFS general substrate transporter like domains"/>
    <property type="match status" value="1"/>
</dbReference>
<dbReference type="InterPro" id="IPR005828">
    <property type="entry name" value="MFS_sugar_transport-like"/>
</dbReference>
<evidence type="ECO:0000313" key="10">
    <source>
        <dbReference type="EMBL" id="GFG29604.1"/>
    </source>
</evidence>
<feature type="transmembrane region" description="Helical" evidence="8">
    <location>
        <begin position="317"/>
        <end position="335"/>
    </location>
</feature>
<dbReference type="FunFam" id="1.20.1250.20:FF:001511">
    <property type="entry name" value="Solute carrier family 2, facilitated glucose transporter member 5"/>
    <property type="match status" value="1"/>
</dbReference>
<dbReference type="InterPro" id="IPR045263">
    <property type="entry name" value="GLUT"/>
</dbReference>
<dbReference type="PRINTS" id="PR00171">
    <property type="entry name" value="SUGRTRNSPORT"/>
</dbReference>
<feature type="transmembrane region" description="Helical" evidence="8">
    <location>
        <begin position="92"/>
        <end position="109"/>
    </location>
</feature>
<sequence length="610" mass="65488">QLQGWTPLLVVTGVATTVGSCIPVGYNIGVMNTPAHIIREFCNATVADHYGVSMGPSHLEVLWSIIVSVFLIGGMTGSLSGGWVADRFGRKGAVIINNILGVLAAVLFVSSRHAGSVEMLLLARLVVGLSSGLVTSTIPMYLTEIAPLSIRGAMGVLCPLGITVGVLVAQVLGLESVLGQEDTWHYLLGLYAVVTLLSMLAFPFLPESPKYLYIVRGQEEKGIKELSRLRGVAPEQLADELDDLRAAHKADQELATSGVSWSMGTVACAPSLRLPLMLVCALQAGQQWSGINAVFYYSVTIFESAGLSKEGSQYASIGAGGVNLLITVIAIPLVNRCGRRRLTLASCWAAAICLVVLCISITYISAVSWMPYFCIFTVLAYVFCYGFGLGPIPYFIGSELFQVGPRPVAMAFGSMANWCGNFVVGMTFPSLQSLIGQYSFLLFATSTFSLALFLRYYLPESKGRDPCDIAEMLKYGLRSRINAPASFSQKNRRNSSVCAPDAVSISSHHRRISDIKNPDSLVLEITPPLSPSEVYPSSSVLSSPSAIIHHNNSYTNLPAIPEFPVKNPMTESSGNEGVHHVRSMSRTMPSIPENLVGAGSRTEEVLMTVG</sequence>
<feature type="transmembrane region" description="Helical" evidence="8">
    <location>
        <begin position="434"/>
        <end position="454"/>
    </location>
</feature>
<dbReference type="CDD" id="cd17357">
    <property type="entry name" value="MFS_GLUT_Class1_2_like"/>
    <property type="match status" value="1"/>
</dbReference>
<feature type="domain" description="Major facilitator superfamily (MFS) profile" evidence="9">
    <location>
        <begin position="13"/>
        <end position="462"/>
    </location>
</feature>
<evidence type="ECO:0000256" key="4">
    <source>
        <dbReference type="ARBA" id="ARBA00022692"/>
    </source>
</evidence>
<dbReference type="OrthoDB" id="4540492at2759"/>
<evidence type="ECO:0000256" key="2">
    <source>
        <dbReference type="ARBA" id="ARBA00022448"/>
    </source>
</evidence>
<feature type="transmembrane region" description="Helical" evidence="8">
    <location>
        <begin position="184"/>
        <end position="205"/>
    </location>
</feature>
<comment type="caution">
    <text evidence="10">The sequence shown here is derived from an EMBL/GenBank/DDBJ whole genome shotgun (WGS) entry which is preliminary data.</text>
</comment>
<comment type="subcellular location">
    <subcellularLocation>
        <location evidence="1">Cell membrane</location>
        <topology evidence="1">Multi-pass membrane protein</topology>
    </subcellularLocation>
</comment>
<keyword evidence="5 8" id="KW-1133">Transmembrane helix</keyword>
<dbReference type="GO" id="GO:0005886">
    <property type="term" value="C:plasma membrane"/>
    <property type="evidence" value="ECO:0007669"/>
    <property type="project" value="UniProtKB-SubCell"/>
</dbReference>
<dbReference type="AlphaFoldDB" id="A0A6L2PB22"/>
<proteinExistence type="inferred from homology"/>
<dbReference type="InParanoid" id="A0A6L2PB22"/>
<evidence type="ECO:0000256" key="7">
    <source>
        <dbReference type="RuleBase" id="RU003346"/>
    </source>
</evidence>
<gene>
    <name evidence="10" type="ORF">Cfor_01060</name>
</gene>
<dbReference type="PANTHER" id="PTHR23503:SF127">
    <property type="entry name" value="FI08437P-RELATED"/>
    <property type="match status" value="1"/>
</dbReference>
<dbReference type="InterPro" id="IPR003663">
    <property type="entry name" value="Sugar/inositol_transpt"/>
</dbReference>
<reference evidence="11" key="1">
    <citation type="submission" date="2020-01" db="EMBL/GenBank/DDBJ databases">
        <title>Draft genome sequence of the Termite Coptotermes fromosanus.</title>
        <authorList>
            <person name="Itakura S."/>
            <person name="Yosikawa Y."/>
            <person name="Umezawa K."/>
        </authorList>
    </citation>
    <scope>NUCLEOTIDE SEQUENCE [LARGE SCALE GENOMIC DNA]</scope>
</reference>